<keyword evidence="2" id="KW-1185">Reference proteome</keyword>
<name>A0ABS9CCN0_9BACT</name>
<gene>
    <name evidence="1" type="ORF">I6E12_01140</name>
</gene>
<dbReference type="Proteomes" id="UP001200470">
    <property type="component" value="Unassembled WGS sequence"/>
</dbReference>
<evidence type="ECO:0000313" key="1">
    <source>
        <dbReference type="EMBL" id="MCF2562723.1"/>
    </source>
</evidence>
<proteinExistence type="predicted"/>
<comment type="caution">
    <text evidence="1">The sequence shown here is derived from an EMBL/GenBank/DDBJ whole genome shotgun (WGS) entry which is preliminary data.</text>
</comment>
<dbReference type="EMBL" id="JADYTN010000002">
    <property type="protein sequence ID" value="MCF2562723.1"/>
    <property type="molecule type" value="Genomic_DNA"/>
</dbReference>
<accession>A0ABS9CCN0</accession>
<dbReference type="RefSeq" id="WP_301637312.1">
    <property type="nucleotide sequence ID" value="NZ_JADYTN010000002.1"/>
</dbReference>
<evidence type="ECO:0000313" key="2">
    <source>
        <dbReference type="Proteomes" id="UP001200470"/>
    </source>
</evidence>
<dbReference type="PANTHER" id="PTHR37841">
    <property type="entry name" value="GLR2918 PROTEIN"/>
    <property type="match status" value="1"/>
</dbReference>
<dbReference type="Pfam" id="PF14903">
    <property type="entry name" value="WG_beta_rep"/>
    <property type="match status" value="4"/>
</dbReference>
<sequence>MKTDSTIAVPCIYDEVYPFVDNIAIVRKDTLWGFVDTKGTEKDIRYTQISTYGNNGMYKALYNKKWTLLDLHGNPLPNSQQYDIILPVHKGVAIVVNDKKRGLVDGVGNIILRPQYEALECGEYIIFSKQSDKPGSSIGMCDYQGRMILPEGILMSGYPPSDDIILGKVWNKDGKGTSFAFYNINTKQTTILPSPFGIVYNEFKNGYCLVKESGNRSYFIDKTGKKVSPDYEMVGARSEGHYVVKLNGKYGVIDSLIHETIPCKYDEGGTYISEGLWNTMSDDEWGYLNMMGQQAIPFEYEFTQPFFKGHAYIGELIDGDVRFGLINRNGNMVLPIKWKNIKYTLNNKGEMNAVWLTADSVYCRLDTKTMKYSYQQSGFNDVEFDNQGNTLVRQGEFWGCVDTDGNQCIPARIPTKEMIISILDKMQKEGKKQLDYTETYRNSIYANEKRNYWNLRSQIPENMWDY</sequence>
<organism evidence="1 2">
    <name type="scientific">Xylanibacter brevis</name>
    <dbReference type="NCBI Taxonomy" id="83231"/>
    <lineage>
        <taxon>Bacteria</taxon>
        <taxon>Pseudomonadati</taxon>
        <taxon>Bacteroidota</taxon>
        <taxon>Bacteroidia</taxon>
        <taxon>Bacteroidales</taxon>
        <taxon>Prevotellaceae</taxon>
        <taxon>Xylanibacter</taxon>
    </lineage>
</organism>
<protein>
    <submittedName>
        <fullName evidence="1">WG repeat-containing protein</fullName>
    </submittedName>
</protein>
<dbReference type="PANTHER" id="PTHR37841:SF1">
    <property type="entry name" value="DUF3298 DOMAIN-CONTAINING PROTEIN"/>
    <property type="match status" value="1"/>
</dbReference>
<reference evidence="1 2" key="1">
    <citation type="submission" date="2020-12" db="EMBL/GenBank/DDBJ databases">
        <title>Whole genome sequences of gut porcine anaerobes.</title>
        <authorList>
            <person name="Kubasova T."/>
            <person name="Jahodarova E."/>
            <person name="Rychlik I."/>
        </authorList>
    </citation>
    <scope>NUCLEOTIDE SEQUENCE [LARGE SCALE GENOMIC DNA]</scope>
    <source>
        <strain evidence="1 2">An925</strain>
    </source>
</reference>
<dbReference type="InterPro" id="IPR032774">
    <property type="entry name" value="WG_beta_rep"/>
</dbReference>